<name>A0ABZ0ZX17_9ACTN</name>
<evidence type="ECO:0000313" key="2">
    <source>
        <dbReference type="EMBL" id="WQQ28281.1"/>
    </source>
</evidence>
<dbReference type="PANTHER" id="PTHR36512:SF3">
    <property type="entry name" value="BLR5678 PROTEIN"/>
    <property type="match status" value="1"/>
</dbReference>
<dbReference type="EMBL" id="CP141059">
    <property type="protein sequence ID" value="WQQ28281.1"/>
    <property type="molecule type" value="Genomic_DNA"/>
</dbReference>
<dbReference type="Proteomes" id="UP001327225">
    <property type="component" value="Chromosome"/>
</dbReference>
<accession>A0ABZ0ZX17</accession>
<organism evidence="2 3">
    <name type="scientific">Nocardioides bizhenqiangii</name>
    <dbReference type="NCBI Taxonomy" id="3095076"/>
    <lineage>
        <taxon>Bacteria</taxon>
        <taxon>Bacillati</taxon>
        <taxon>Actinomycetota</taxon>
        <taxon>Actinomycetes</taxon>
        <taxon>Propionibacteriales</taxon>
        <taxon>Nocardioidaceae</taxon>
        <taxon>Nocardioides</taxon>
    </lineage>
</organism>
<dbReference type="PANTHER" id="PTHR36512">
    <property type="entry name" value="D-AMINOPEPTIDASE"/>
    <property type="match status" value="1"/>
</dbReference>
<gene>
    <name evidence="2" type="ORF">SHK19_08610</name>
</gene>
<dbReference type="InterPro" id="IPR005321">
    <property type="entry name" value="Peptidase_S58_DmpA"/>
</dbReference>
<evidence type="ECO:0000256" key="1">
    <source>
        <dbReference type="ARBA" id="ARBA00007068"/>
    </source>
</evidence>
<comment type="similarity">
    <text evidence="1">Belongs to the peptidase S58 family.</text>
</comment>
<dbReference type="SUPFAM" id="SSF56266">
    <property type="entry name" value="DmpA/ArgJ-like"/>
    <property type="match status" value="1"/>
</dbReference>
<dbReference type="Pfam" id="PF03576">
    <property type="entry name" value="Peptidase_S58"/>
    <property type="match status" value="1"/>
</dbReference>
<dbReference type="Gene3D" id="3.60.70.12">
    <property type="entry name" value="L-amino peptidase D-ALA esterase/amidase"/>
    <property type="match status" value="1"/>
</dbReference>
<keyword evidence="3" id="KW-1185">Reference proteome</keyword>
<sequence>MARAREIGIEIGVLPTGPTNSVLDVDGVGIGHTTIHRDEAPPPEGRGVARTGVTALVVAEDAYARPAAAGGAVLNGAGECTGFIGAGEWGLLETPIYLTSTMQLGRVYDSACRIELERDVRVADAVVIPVVAECDDSFLNDCRRMQVEHDDVVAAHRAAMDSRGGATPPPEGAVGAGTGMSCLGFKGGIGTSSRITPEGHTVAVLLLTNFGERKRLTVDGLHLGRLLPEDPQPRPPAGSCIGVVLTDAPVISADCARLARRIGLGLARTGSTAHNGSGEIFLGVSTTRRAPGLSWEAGDVVSGAGLDDLFEAVVDASEEAVLNSMLTAPTTTGRDGNTSEGLDPTTVARLIEELARGN</sequence>
<proteinExistence type="inferred from homology"/>
<dbReference type="RefSeq" id="WP_322458155.1">
    <property type="nucleotide sequence ID" value="NZ_CP141059.1"/>
</dbReference>
<protein>
    <submittedName>
        <fullName evidence="2">P1 family peptidase</fullName>
    </submittedName>
</protein>
<evidence type="ECO:0000313" key="3">
    <source>
        <dbReference type="Proteomes" id="UP001327225"/>
    </source>
</evidence>
<dbReference type="InterPro" id="IPR016117">
    <property type="entry name" value="ArgJ-like_dom_sf"/>
</dbReference>
<reference evidence="3" key="1">
    <citation type="submission" date="2023-12" db="EMBL/GenBank/DDBJ databases">
        <title>Novel species in genus Nocardioides.</title>
        <authorList>
            <person name="Zhou H."/>
        </authorList>
    </citation>
    <scope>NUCLEOTIDE SEQUENCE [LARGE SCALE GENOMIC DNA]</scope>
    <source>
        <strain evidence="3">HM61</strain>
    </source>
</reference>